<evidence type="ECO:0000313" key="1">
    <source>
        <dbReference type="EMBL" id="SMB77772.1"/>
    </source>
</evidence>
<dbReference type="SUPFAM" id="SSF52266">
    <property type="entry name" value="SGNH hydrolase"/>
    <property type="match status" value="1"/>
</dbReference>
<dbReference type="InterPro" id="IPR036514">
    <property type="entry name" value="SGNH_hydro_sf"/>
</dbReference>
<reference evidence="1 2" key="1">
    <citation type="submission" date="2017-04" db="EMBL/GenBank/DDBJ databases">
        <authorList>
            <person name="Afonso C.L."/>
            <person name="Miller P.J."/>
            <person name="Scott M.A."/>
            <person name="Spackman E."/>
            <person name="Goraichik I."/>
            <person name="Dimitrov K.M."/>
            <person name="Suarez D.L."/>
            <person name="Swayne D.E."/>
        </authorList>
    </citation>
    <scope>NUCLEOTIDE SEQUENCE [LARGE SCALE GENOMIC DNA]</scope>
    <source>
        <strain evidence="1 2">KR-140</strain>
    </source>
</reference>
<organism evidence="1 2">
    <name type="scientific">Deinococcus hopiensis KR-140</name>
    <dbReference type="NCBI Taxonomy" id="695939"/>
    <lineage>
        <taxon>Bacteria</taxon>
        <taxon>Thermotogati</taxon>
        <taxon>Deinococcota</taxon>
        <taxon>Deinococci</taxon>
        <taxon>Deinococcales</taxon>
        <taxon>Deinococcaceae</taxon>
        <taxon>Deinococcus</taxon>
    </lineage>
</organism>
<dbReference type="OrthoDB" id="9764164at2"/>
<dbReference type="Proteomes" id="UP000192582">
    <property type="component" value="Unassembled WGS sequence"/>
</dbReference>
<dbReference type="AlphaFoldDB" id="A0A1W1U9Q7"/>
<dbReference type="STRING" id="695939.SAMN00790413_03910"/>
<dbReference type="EMBL" id="FWWU01000001">
    <property type="protein sequence ID" value="SMB77772.1"/>
    <property type="molecule type" value="Genomic_DNA"/>
</dbReference>
<accession>A0A1W1U9Q7</accession>
<dbReference type="Gene3D" id="3.40.50.1110">
    <property type="entry name" value="SGNH hydrolase"/>
    <property type="match status" value="1"/>
</dbReference>
<proteinExistence type="predicted"/>
<protein>
    <submittedName>
        <fullName evidence="1">GDSL-like Lipase/Acylhydrolase</fullName>
    </submittedName>
</protein>
<evidence type="ECO:0000313" key="2">
    <source>
        <dbReference type="Proteomes" id="UP000192582"/>
    </source>
</evidence>
<gene>
    <name evidence="1" type="ORF">SAMN00790413_03910</name>
</gene>
<keyword evidence="2" id="KW-1185">Reference proteome</keyword>
<name>A0A1W1U9Q7_9DEIO</name>
<dbReference type="GO" id="GO:0016787">
    <property type="term" value="F:hydrolase activity"/>
    <property type="evidence" value="ECO:0007669"/>
    <property type="project" value="UniProtKB-KW"/>
</dbReference>
<dbReference type="RefSeq" id="WP_139806306.1">
    <property type="nucleotide sequence ID" value="NZ_FWWU01000001.1"/>
</dbReference>
<keyword evidence="1" id="KW-0378">Hydrolase</keyword>
<sequence length="499" mass="57324">MKLFTIGDSISQGYMSLSAARTDLSFSNLIARKLGLNIGYCQSPINNLDYTYPFWPENGIGINIEAILRRLNQRYGSNIKGLEWLTVLQEINSVLDASEDYYERGGGAHYQQYENGNVEYFNNISIFGMRISDAWLLTPKICQSEIKTGSRDGFLSGSDYFWYRTALKVLNPSLSLVHYQKTPLDWLEYHSKREGVENLVLWLGANHALGTVISLSVNQTPDLPNIEGMPYYERRNKKWNLWHPNDFKREYEELINRTVEAIGNNNGQHCRIFLATIPIVTIAPLIRGVGEKYNIEVTDHMDQKIEYTYYKYYTYFPFDEQTAIDTGKYLTVSDAIHIDRCIRQFNRIIVEIVKNFQHTNITLHLVDIADYLEKLAWKRNNANPRSNLPDALEFIYPPINTKYYDVNPDGRMIQGGIFSLDGVHPTAIGQGLLAWKFLEAMRVAGVADINNNLVDEELNWPEIISNDTLYSSPLSSMQDMLRKAELAGHILGAIERLRR</sequence>